<organism evidence="9 10">
    <name type="scientific">Candidatus Roizmanbacteria bacterium RIFCSPHIGHO2_01_FULL_39_8</name>
    <dbReference type="NCBI Taxonomy" id="1802033"/>
    <lineage>
        <taxon>Bacteria</taxon>
        <taxon>Candidatus Roizmaniibacteriota</taxon>
    </lineage>
</organism>
<comment type="cofactor">
    <cofactor evidence="3">
        <name>Co(2+)</name>
        <dbReference type="ChEBI" id="CHEBI:48828"/>
    </cofactor>
</comment>
<gene>
    <name evidence="9" type="ORF">A2866_02130</name>
</gene>
<evidence type="ECO:0000256" key="7">
    <source>
        <dbReference type="ARBA" id="ARBA00022801"/>
    </source>
</evidence>
<comment type="catalytic activity">
    <reaction evidence="1">
        <text>a 2'-deoxyribonucleoside 5'-phosphate + H2O = a 2'-deoxyribonucleoside + phosphate</text>
        <dbReference type="Rhea" id="RHEA:36167"/>
        <dbReference type="ChEBI" id="CHEBI:15377"/>
        <dbReference type="ChEBI" id="CHEBI:18274"/>
        <dbReference type="ChEBI" id="CHEBI:43474"/>
        <dbReference type="ChEBI" id="CHEBI:65317"/>
        <dbReference type="EC" id="3.1.3.89"/>
    </reaction>
</comment>
<evidence type="ECO:0000256" key="6">
    <source>
        <dbReference type="ARBA" id="ARBA00022723"/>
    </source>
</evidence>
<evidence type="ECO:0000256" key="3">
    <source>
        <dbReference type="ARBA" id="ARBA00001941"/>
    </source>
</evidence>
<evidence type="ECO:0000256" key="2">
    <source>
        <dbReference type="ARBA" id="ARBA00001936"/>
    </source>
</evidence>
<keyword evidence="7" id="KW-0378">Hydrolase</keyword>
<evidence type="ECO:0000256" key="1">
    <source>
        <dbReference type="ARBA" id="ARBA00001638"/>
    </source>
</evidence>
<dbReference type="EMBL" id="MFZI01000080">
    <property type="protein sequence ID" value="OGK17755.1"/>
    <property type="molecule type" value="Genomic_DNA"/>
</dbReference>
<dbReference type="InterPro" id="IPR006674">
    <property type="entry name" value="HD_domain"/>
</dbReference>
<protein>
    <recommendedName>
        <fullName evidence="5">5'-deoxynucleotidase</fullName>
        <ecNumber evidence="5">3.1.3.89</ecNumber>
    </recommendedName>
</protein>
<dbReference type="Pfam" id="PF13023">
    <property type="entry name" value="HD_3"/>
    <property type="match status" value="1"/>
</dbReference>
<dbReference type="PANTHER" id="PTHR11845:SF13">
    <property type="entry name" value="5'-DEOXYNUCLEOTIDASE HDDC2"/>
    <property type="match status" value="1"/>
</dbReference>
<reference evidence="9 10" key="1">
    <citation type="journal article" date="2016" name="Nat. Commun.">
        <title>Thousands of microbial genomes shed light on interconnected biogeochemical processes in an aquifer system.</title>
        <authorList>
            <person name="Anantharaman K."/>
            <person name="Brown C.T."/>
            <person name="Hug L.A."/>
            <person name="Sharon I."/>
            <person name="Castelle C.J."/>
            <person name="Probst A.J."/>
            <person name="Thomas B.C."/>
            <person name="Singh A."/>
            <person name="Wilkins M.J."/>
            <person name="Karaoz U."/>
            <person name="Brodie E.L."/>
            <person name="Williams K.H."/>
            <person name="Hubbard S.S."/>
            <person name="Banfield J.F."/>
        </authorList>
    </citation>
    <scope>NUCLEOTIDE SEQUENCE [LARGE SCALE GENOMIC DNA]</scope>
</reference>
<dbReference type="GO" id="GO:0002953">
    <property type="term" value="F:5'-deoxynucleotidase activity"/>
    <property type="evidence" value="ECO:0007669"/>
    <property type="project" value="UniProtKB-EC"/>
</dbReference>
<dbReference type="Gene3D" id="1.10.3210.10">
    <property type="entry name" value="Hypothetical protein af1432"/>
    <property type="match status" value="1"/>
</dbReference>
<dbReference type="EC" id="3.1.3.89" evidence="5"/>
<evidence type="ECO:0000259" key="8">
    <source>
        <dbReference type="SMART" id="SM00471"/>
    </source>
</evidence>
<comment type="cofactor">
    <cofactor evidence="2">
        <name>Mn(2+)</name>
        <dbReference type="ChEBI" id="CHEBI:29035"/>
    </cofactor>
</comment>
<dbReference type="Proteomes" id="UP000177026">
    <property type="component" value="Unassembled WGS sequence"/>
</dbReference>
<dbReference type="PANTHER" id="PTHR11845">
    <property type="entry name" value="5'-DEOXYNUCLEOTIDASE HDDC2"/>
    <property type="match status" value="1"/>
</dbReference>
<dbReference type="InterPro" id="IPR003607">
    <property type="entry name" value="HD/PDEase_dom"/>
</dbReference>
<dbReference type="AlphaFoldDB" id="A0A1F7GFW0"/>
<comment type="caution">
    <text evidence="9">The sequence shown here is derived from an EMBL/GenBank/DDBJ whole genome shotgun (WGS) entry which is preliminary data.</text>
</comment>
<dbReference type="GO" id="GO:0046872">
    <property type="term" value="F:metal ion binding"/>
    <property type="evidence" value="ECO:0007669"/>
    <property type="project" value="UniProtKB-KW"/>
</dbReference>
<dbReference type="SMART" id="SM00471">
    <property type="entry name" value="HDc"/>
    <property type="match status" value="1"/>
</dbReference>
<evidence type="ECO:0000313" key="9">
    <source>
        <dbReference type="EMBL" id="OGK17755.1"/>
    </source>
</evidence>
<name>A0A1F7GFW0_9BACT</name>
<evidence type="ECO:0000313" key="10">
    <source>
        <dbReference type="Proteomes" id="UP000177026"/>
    </source>
</evidence>
<sequence length="199" mass="23056">MNKTKQRKNMRANFLFETQVLKRLKRTGWQILGVEDESISEHLYLTAVITFVLAKQLNVDMGKVLTMALFHDTHETRVGDVDKIALGYIKRDISKANKDIFQGLPFGKEVLLILGEYEKKKSLEARLVYEANVIALIIQLKTHVDRGNLHAKEWLMANKERVSLKESKTLVAEIMKTDSQDFWQDIRNKLHSGFKNKKE</sequence>
<dbReference type="InterPro" id="IPR039356">
    <property type="entry name" value="YfbR/HDDC2"/>
</dbReference>
<evidence type="ECO:0000256" key="5">
    <source>
        <dbReference type="ARBA" id="ARBA00012964"/>
    </source>
</evidence>
<accession>A0A1F7GFW0</accession>
<proteinExistence type="predicted"/>
<keyword evidence="6" id="KW-0479">Metal-binding</keyword>
<comment type="subunit">
    <text evidence="4">Homodimer.</text>
</comment>
<feature type="domain" description="HD/PDEase" evidence="8">
    <location>
        <begin position="35"/>
        <end position="146"/>
    </location>
</feature>
<dbReference type="GO" id="GO:0005737">
    <property type="term" value="C:cytoplasm"/>
    <property type="evidence" value="ECO:0007669"/>
    <property type="project" value="TreeGrafter"/>
</dbReference>
<evidence type="ECO:0000256" key="4">
    <source>
        <dbReference type="ARBA" id="ARBA00011738"/>
    </source>
</evidence>
<dbReference type="SUPFAM" id="SSF109604">
    <property type="entry name" value="HD-domain/PDEase-like"/>
    <property type="match status" value="1"/>
</dbReference>